<dbReference type="InterPro" id="IPR007627">
    <property type="entry name" value="RNA_pol_sigma70_r2"/>
</dbReference>
<evidence type="ECO:0000259" key="7">
    <source>
        <dbReference type="Pfam" id="PF08281"/>
    </source>
</evidence>
<dbReference type="NCBIfam" id="TIGR02937">
    <property type="entry name" value="sigma70-ECF"/>
    <property type="match status" value="1"/>
</dbReference>
<keyword evidence="9" id="KW-1185">Reference proteome</keyword>
<keyword evidence="3" id="KW-0731">Sigma factor</keyword>
<dbReference type="SUPFAM" id="SSF88659">
    <property type="entry name" value="Sigma3 and sigma4 domains of RNA polymerase sigma factors"/>
    <property type="match status" value="1"/>
</dbReference>
<dbReference type="PANTHER" id="PTHR43133">
    <property type="entry name" value="RNA POLYMERASE ECF-TYPE SIGMA FACTO"/>
    <property type="match status" value="1"/>
</dbReference>
<keyword evidence="4" id="KW-0804">Transcription</keyword>
<dbReference type="InterPro" id="IPR036388">
    <property type="entry name" value="WH-like_DNA-bd_sf"/>
</dbReference>
<keyword evidence="2" id="KW-0805">Transcription regulation</keyword>
<dbReference type="InterPro" id="IPR039425">
    <property type="entry name" value="RNA_pol_sigma-70-like"/>
</dbReference>
<gene>
    <name evidence="8" type="ORF">P3W85_18540</name>
</gene>
<evidence type="ECO:0000256" key="2">
    <source>
        <dbReference type="ARBA" id="ARBA00023015"/>
    </source>
</evidence>
<reference evidence="8 9" key="1">
    <citation type="submission" date="2023-03" db="EMBL/GenBank/DDBJ databases">
        <title>Draft assemblies of triclosan tolerant bacteria isolated from returned activated sludge.</title>
        <authorList>
            <person name="Van Hamelsveld S."/>
        </authorList>
    </citation>
    <scope>NUCLEOTIDE SEQUENCE [LARGE SCALE GENOMIC DNA]</scope>
    <source>
        <strain evidence="8 9">GW210010_S58</strain>
    </source>
</reference>
<dbReference type="PANTHER" id="PTHR43133:SF63">
    <property type="entry name" value="RNA POLYMERASE SIGMA FACTOR FECI-RELATED"/>
    <property type="match status" value="1"/>
</dbReference>
<organism evidence="8 9">
    <name type="scientific">Cupriavidus basilensis</name>
    <dbReference type="NCBI Taxonomy" id="68895"/>
    <lineage>
        <taxon>Bacteria</taxon>
        <taxon>Pseudomonadati</taxon>
        <taxon>Pseudomonadota</taxon>
        <taxon>Betaproteobacteria</taxon>
        <taxon>Burkholderiales</taxon>
        <taxon>Burkholderiaceae</taxon>
        <taxon>Cupriavidus</taxon>
    </lineage>
</organism>
<accession>A0ABT6ARR1</accession>
<dbReference type="EMBL" id="JARJLM010000315">
    <property type="protein sequence ID" value="MDF3834942.1"/>
    <property type="molecule type" value="Genomic_DNA"/>
</dbReference>
<dbReference type="InterPro" id="IPR013249">
    <property type="entry name" value="RNA_pol_sigma70_r4_t2"/>
</dbReference>
<evidence type="ECO:0000256" key="4">
    <source>
        <dbReference type="ARBA" id="ARBA00023163"/>
    </source>
</evidence>
<feature type="compositionally biased region" description="Low complexity" evidence="5">
    <location>
        <begin position="205"/>
        <end position="216"/>
    </location>
</feature>
<dbReference type="Pfam" id="PF08281">
    <property type="entry name" value="Sigma70_r4_2"/>
    <property type="match status" value="1"/>
</dbReference>
<dbReference type="RefSeq" id="WP_276265868.1">
    <property type="nucleotide sequence ID" value="NZ_JARJLM010000315.1"/>
</dbReference>
<dbReference type="InterPro" id="IPR014284">
    <property type="entry name" value="RNA_pol_sigma-70_dom"/>
</dbReference>
<feature type="region of interest" description="Disordered" evidence="5">
    <location>
        <begin position="190"/>
        <end position="216"/>
    </location>
</feature>
<sequence length="216" mass="24308">MNMSAYGHLEAVDVADTLSDDSVHPVRLRECLVTNYESLHRLLRRHLGCPEQASDSLHDAWLRLGDTAVSTAIQNPEAYIYRVACNLATDQLRHLRPWQHASDAALDYFADDSPSPDRIAEARSDLAAVDRALAGLPWRHHAVLMNLRLEELTRQEVASRHGISLRHVDTLLRQALDYCAEQTRQPVIGGVSTPRRRLRQKWRTKATAASATRHAA</sequence>
<feature type="domain" description="RNA polymerase sigma factor 70 region 4 type 2" evidence="7">
    <location>
        <begin position="127"/>
        <end position="177"/>
    </location>
</feature>
<name>A0ABT6ARR1_9BURK</name>
<protein>
    <submittedName>
        <fullName evidence="8">Sigma-70 family RNA polymerase sigma factor</fullName>
    </submittedName>
</protein>
<dbReference type="Proteomes" id="UP001216674">
    <property type="component" value="Unassembled WGS sequence"/>
</dbReference>
<dbReference type="SUPFAM" id="SSF88946">
    <property type="entry name" value="Sigma2 domain of RNA polymerase sigma factors"/>
    <property type="match status" value="1"/>
</dbReference>
<evidence type="ECO:0000313" key="8">
    <source>
        <dbReference type="EMBL" id="MDF3834942.1"/>
    </source>
</evidence>
<dbReference type="Gene3D" id="1.10.1740.10">
    <property type="match status" value="1"/>
</dbReference>
<dbReference type="Gene3D" id="1.10.10.10">
    <property type="entry name" value="Winged helix-like DNA-binding domain superfamily/Winged helix DNA-binding domain"/>
    <property type="match status" value="1"/>
</dbReference>
<evidence type="ECO:0000256" key="1">
    <source>
        <dbReference type="ARBA" id="ARBA00010641"/>
    </source>
</evidence>
<dbReference type="Pfam" id="PF04542">
    <property type="entry name" value="Sigma70_r2"/>
    <property type="match status" value="1"/>
</dbReference>
<proteinExistence type="inferred from homology"/>
<evidence type="ECO:0000256" key="3">
    <source>
        <dbReference type="ARBA" id="ARBA00023082"/>
    </source>
</evidence>
<evidence type="ECO:0000256" key="5">
    <source>
        <dbReference type="SAM" id="MobiDB-lite"/>
    </source>
</evidence>
<feature type="compositionally biased region" description="Basic residues" evidence="5">
    <location>
        <begin position="194"/>
        <end position="204"/>
    </location>
</feature>
<evidence type="ECO:0000259" key="6">
    <source>
        <dbReference type="Pfam" id="PF04542"/>
    </source>
</evidence>
<comment type="similarity">
    <text evidence="1">Belongs to the sigma-70 factor family. ECF subfamily.</text>
</comment>
<comment type="caution">
    <text evidence="8">The sequence shown here is derived from an EMBL/GenBank/DDBJ whole genome shotgun (WGS) entry which is preliminary data.</text>
</comment>
<dbReference type="InterPro" id="IPR013324">
    <property type="entry name" value="RNA_pol_sigma_r3/r4-like"/>
</dbReference>
<dbReference type="InterPro" id="IPR013325">
    <property type="entry name" value="RNA_pol_sigma_r2"/>
</dbReference>
<evidence type="ECO:0000313" key="9">
    <source>
        <dbReference type="Proteomes" id="UP001216674"/>
    </source>
</evidence>
<feature type="domain" description="RNA polymerase sigma-70 region 2" evidence="6">
    <location>
        <begin position="35"/>
        <end position="95"/>
    </location>
</feature>